<gene>
    <name evidence="5" type="ORF">DFL_002002</name>
</gene>
<evidence type="ECO:0000256" key="2">
    <source>
        <dbReference type="ARBA" id="ARBA00022750"/>
    </source>
</evidence>
<dbReference type="PRINTS" id="PR00792">
    <property type="entry name" value="PEPSIN"/>
</dbReference>
<dbReference type="OrthoDB" id="15189at2759"/>
<evidence type="ECO:0000256" key="3">
    <source>
        <dbReference type="RuleBase" id="RU000454"/>
    </source>
</evidence>
<dbReference type="PANTHER" id="PTHR47966">
    <property type="entry name" value="BETA-SITE APP-CLEAVING ENZYME, ISOFORM A-RELATED"/>
    <property type="match status" value="1"/>
</dbReference>
<dbReference type="RefSeq" id="XP_067493336.1">
    <property type="nucleotide sequence ID" value="XM_067630721.1"/>
</dbReference>
<sequence length="463" mass="49917">MLAASFCYEEHTLKKLLLISGLLQSKHRSITIASPNIHEYVTQNVTFVDGLIYCLPATIGEQEVNLIIDTGSSDTWTIQSDFDCIDLNGVANAAKWKGNGISSGIPGLGYPGSIPSAPGHQPYDWIPKIGSGGRPRSSISIDESDIDFDCHDAYPSFIQSLAAQGYAPLFSINLEETRSDWDVHGDKPQEGGFIAFGGILHVKRLGLPFGKAKMNPRFNESTCASDIRQTGYEFEIDTVLDGDTVISNQKGIAQIDTGASVMVFPYRLYLEFWKRVYPLQSLEASVGTGGLWRIRCNATMPDLGSVIGGVVIKLDRNELIKAPIPALVGKAPASEEMCFMNVIANPWSEEVVLGVPFLHGAPAVYDLENNAVRIAKKSSSDPFHIPTRSDEALSAGLVGHPPPGGNTSNIDRNWGVYQTPYTGTQPVTIKSTSIRVISVNGSLPTPAPPITVICKALVSAIVS</sequence>
<accession>A0A437A9G8</accession>
<dbReference type="PROSITE" id="PS51767">
    <property type="entry name" value="PEPTIDASE_A1"/>
    <property type="match status" value="1"/>
</dbReference>
<evidence type="ECO:0000259" key="4">
    <source>
        <dbReference type="PROSITE" id="PS51767"/>
    </source>
</evidence>
<dbReference type="InterPro" id="IPR001969">
    <property type="entry name" value="Aspartic_peptidase_AS"/>
</dbReference>
<reference evidence="5 6" key="1">
    <citation type="submission" date="2019-01" db="EMBL/GenBank/DDBJ databases">
        <title>Intercellular communication is required for trap formation in the nematode-trapping fungus Duddingtonia flagrans.</title>
        <authorList>
            <person name="Youssar L."/>
            <person name="Wernet V."/>
            <person name="Hensel N."/>
            <person name="Hildebrandt H.-G."/>
            <person name="Fischer R."/>
        </authorList>
    </citation>
    <scope>NUCLEOTIDE SEQUENCE [LARGE SCALE GENOMIC DNA]</scope>
    <source>
        <strain evidence="5 6">CBS H-5679</strain>
    </source>
</reference>
<dbReference type="GO" id="GO:0006508">
    <property type="term" value="P:proteolysis"/>
    <property type="evidence" value="ECO:0007669"/>
    <property type="project" value="UniProtKB-KW"/>
</dbReference>
<name>A0A437A9G8_ARTFL</name>
<dbReference type="STRING" id="97331.A0A437A9G8"/>
<keyword evidence="2 3" id="KW-0064">Aspartyl protease</keyword>
<proteinExistence type="inferred from homology"/>
<dbReference type="VEuPathDB" id="FungiDB:DFL_002002"/>
<dbReference type="InterPro" id="IPR033121">
    <property type="entry name" value="PEPTIDASE_A1"/>
</dbReference>
<dbReference type="EMBL" id="SAEB01000003">
    <property type="protein sequence ID" value="RVD87792.1"/>
    <property type="molecule type" value="Genomic_DNA"/>
</dbReference>
<keyword evidence="6" id="KW-1185">Reference proteome</keyword>
<dbReference type="SUPFAM" id="SSF50630">
    <property type="entry name" value="Acid proteases"/>
    <property type="match status" value="1"/>
</dbReference>
<dbReference type="GeneID" id="93584313"/>
<keyword evidence="3" id="KW-0645">Protease</keyword>
<dbReference type="PROSITE" id="PS00141">
    <property type="entry name" value="ASP_PROTEASE"/>
    <property type="match status" value="1"/>
</dbReference>
<comment type="caution">
    <text evidence="5">The sequence shown here is derived from an EMBL/GenBank/DDBJ whole genome shotgun (WGS) entry which is preliminary data.</text>
</comment>
<dbReference type="InterPro" id="IPR001461">
    <property type="entry name" value="Aspartic_peptidase_A1"/>
</dbReference>
<evidence type="ECO:0000313" key="6">
    <source>
        <dbReference type="Proteomes" id="UP000283090"/>
    </source>
</evidence>
<comment type="similarity">
    <text evidence="1 3">Belongs to the peptidase A1 family.</text>
</comment>
<organism evidence="5 6">
    <name type="scientific">Arthrobotrys flagrans</name>
    <name type="common">Nematode-trapping fungus</name>
    <name type="synonym">Trichothecium flagrans</name>
    <dbReference type="NCBI Taxonomy" id="97331"/>
    <lineage>
        <taxon>Eukaryota</taxon>
        <taxon>Fungi</taxon>
        <taxon>Dikarya</taxon>
        <taxon>Ascomycota</taxon>
        <taxon>Pezizomycotina</taxon>
        <taxon>Orbiliomycetes</taxon>
        <taxon>Orbiliales</taxon>
        <taxon>Orbiliaceae</taxon>
        <taxon>Arthrobotrys</taxon>
    </lineage>
</organism>
<dbReference type="AlphaFoldDB" id="A0A437A9G8"/>
<dbReference type="Proteomes" id="UP000283090">
    <property type="component" value="Unassembled WGS sequence"/>
</dbReference>
<dbReference type="InterPro" id="IPR021109">
    <property type="entry name" value="Peptidase_aspartic_dom_sf"/>
</dbReference>
<dbReference type="Pfam" id="PF00026">
    <property type="entry name" value="Asp"/>
    <property type="match status" value="1"/>
</dbReference>
<dbReference type="PANTHER" id="PTHR47966:SF51">
    <property type="entry name" value="BETA-SITE APP-CLEAVING ENZYME, ISOFORM A-RELATED"/>
    <property type="match status" value="1"/>
</dbReference>
<dbReference type="Gene3D" id="2.40.70.10">
    <property type="entry name" value="Acid Proteases"/>
    <property type="match status" value="2"/>
</dbReference>
<protein>
    <recommendedName>
        <fullName evidence="4">Peptidase A1 domain-containing protein</fullName>
    </recommendedName>
</protein>
<evidence type="ECO:0000313" key="5">
    <source>
        <dbReference type="EMBL" id="RVD87792.1"/>
    </source>
</evidence>
<evidence type="ECO:0000256" key="1">
    <source>
        <dbReference type="ARBA" id="ARBA00007447"/>
    </source>
</evidence>
<feature type="domain" description="Peptidase A1" evidence="4">
    <location>
        <begin position="53"/>
        <end position="375"/>
    </location>
</feature>
<dbReference type="GO" id="GO:0004190">
    <property type="term" value="F:aspartic-type endopeptidase activity"/>
    <property type="evidence" value="ECO:0007669"/>
    <property type="project" value="UniProtKB-KW"/>
</dbReference>
<keyword evidence="3" id="KW-0378">Hydrolase</keyword>